<proteinExistence type="predicted"/>
<name>A0AAV4N488_CAEEX</name>
<dbReference type="EMBL" id="BPLR01020514">
    <property type="protein sequence ID" value="GIX79615.1"/>
    <property type="molecule type" value="Genomic_DNA"/>
</dbReference>
<gene>
    <name evidence="1" type="ORF">CEXT_660151</name>
</gene>
<evidence type="ECO:0000313" key="2">
    <source>
        <dbReference type="Proteomes" id="UP001054945"/>
    </source>
</evidence>
<comment type="caution">
    <text evidence="1">The sequence shown here is derived from an EMBL/GenBank/DDBJ whole genome shotgun (WGS) entry which is preliminary data.</text>
</comment>
<reference evidence="1 2" key="1">
    <citation type="submission" date="2021-06" db="EMBL/GenBank/DDBJ databases">
        <title>Caerostris extrusa draft genome.</title>
        <authorList>
            <person name="Kono N."/>
            <person name="Arakawa K."/>
        </authorList>
    </citation>
    <scope>NUCLEOTIDE SEQUENCE [LARGE SCALE GENOMIC DNA]</scope>
</reference>
<sequence>MLRSSICGCRKAEDIVSEIHNLFSPLLKYPKLRRLENSEKSDTKKNCRRKLQGGIVFDLINPTAIAEPGHARRSSICGCHVKRKDIVSEIRNLFSPLLKYLKLRRLENSEKSDTK</sequence>
<protein>
    <submittedName>
        <fullName evidence="1">Uncharacterized protein</fullName>
    </submittedName>
</protein>
<dbReference type="AlphaFoldDB" id="A0AAV4N488"/>
<keyword evidence="2" id="KW-1185">Reference proteome</keyword>
<dbReference type="Proteomes" id="UP001054945">
    <property type="component" value="Unassembled WGS sequence"/>
</dbReference>
<evidence type="ECO:0000313" key="1">
    <source>
        <dbReference type="EMBL" id="GIX79615.1"/>
    </source>
</evidence>
<accession>A0AAV4N488</accession>
<organism evidence="1 2">
    <name type="scientific">Caerostris extrusa</name>
    <name type="common">Bark spider</name>
    <name type="synonym">Caerostris bankana</name>
    <dbReference type="NCBI Taxonomy" id="172846"/>
    <lineage>
        <taxon>Eukaryota</taxon>
        <taxon>Metazoa</taxon>
        <taxon>Ecdysozoa</taxon>
        <taxon>Arthropoda</taxon>
        <taxon>Chelicerata</taxon>
        <taxon>Arachnida</taxon>
        <taxon>Araneae</taxon>
        <taxon>Araneomorphae</taxon>
        <taxon>Entelegynae</taxon>
        <taxon>Araneoidea</taxon>
        <taxon>Araneidae</taxon>
        <taxon>Caerostris</taxon>
    </lineage>
</organism>